<feature type="compositionally biased region" description="Basic and acidic residues" evidence="1">
    <location>
        <begin position="448"/>
        <end position="457"/>
    </location>
</feature>
<dbReference type="InterPro" id="IPR011993">
    <property type="entry name" value="PH-like_dom_sf"/>
</dbReference>
<evidence type="ECO:0000313" key="4">
    <source>
        <dbReference type="EMBL" id="CAH3041137.1"/>
    </source>
</evidence>
<feature type="compositionally biased region" description="Polar residues" evidence="1">
    <location>
        <begin position="23"/>
        <end position="36"/>
    </location>
</feature>
<feature type="region of interest" description="Disordered" evidence="1">
    <location>
        <begin position="751"/>
        <end position="797"/>
    </location>
</feature>
<dbReference type="Gene3D" id="1.20.58.2220">
    <property type="entry name" value="Formin, FH2 domain"/>
    <property type="match status" value="1"/>
</dbReference>
<evidence type="ECO:0000313" key="5">
    <source>
        <dbReference type="Proteomes" id="UP001159428"/>
    </source>
</evidence>
<feature type="compositionally biased region" description="Basic and acidic residues" evidence="1">
    <location>
        <begin position="1230"/>
        <end position="1245"/>
    </location>
</feature>
<dbReference type="SMART" id="SM00498">
    <property type="entry name" value="FH2"/>
    <property type="match status" value="1"/>
</dbReference>
<dbReference type="PROSITE" id="PS50003">
    <property type="entry name" value="PH_DOMAIN"/>
    <property type="match status" value="2"/>
</dbReference>
<feature type="region of interest" description="Disordered" evidence="1">
    <location>
        <begin position="1"/>
        <end position="86"/>
    </location>
</feature>
<evidence type="ECO:0000256" key="1">
    <source>
        <dbReference type="SAM" id="MobiDB-lite"/>
    </source>
</evidence>
<dbReference type="InterPro" id="IPR015425">
    <property type="entry name" value="FH2_Formin"/>
</dbReference>
<dbReference type="PANTHER" id="PTHR45725:SF10">
    <property type="entry name" value="FH2 DOMAIN-CONTAINING PROTEIN"/>
    <property type="match status" value="1"/>
</dbReference>
<feature type="compositionally biased region" description="Low complexity" evidence="1">
    <location>
        <begin position="551"/>
        <end position="561"/>
    </location>
</feature>
<keyword evidence="5" id="KW-1185">Reference proteome</keyword>
<feature type="region of interest" description="Disordered" evidence="1">
    <location>
        <begin position="1201"/>
        <end position="1287"/>
    </location>
</feature>
<reference evidence="4 5" key="1">
    <citation type="submission" date="2022-05" db="EMBL/GenBank/DDBJ databases">
        <authorList>
            <consortium name="Genoscope - CEA"/>
            <person name="William W."/>
        </authorList>
    </citation>
    <scope>NUCLEOTIDE SEQUENCE [LARGE SCALE GENOMIC DNA]</scope>
</reference>
<comment type="caution">
    <text evidence="4">The sequence shown here is derived from an EMBL/GenBank/DDBJ whole genome shotgun (WGS) entry which is preliminary data.</text>
</comment>
<evidence type="ECO:0000259" key="2">
    <source>
        <dbReference type="PROSITE" id="PS50003"/>
    </source>
</evidence>
<dbReference type="SMART" id="SM00233">
    <property type="entry name" value="PH"/>
    <property type="match status" value="2"/>
</dbReference>
<dbReference type="SUPFAM" id="SSF50729">
    <property type="entry name" value="PH domain-like"/>
    <property type="match status" value="2"/>
</dbReference>
<dbReference type="PANTHER" id="PTHR45725">
    <property type="entry name" value="FORMIN HOMOLOGY 2 FAMILY MEMBER"/>
    <property type="match status" value="1"/>
</dbReference>
<dbReference type="Pfam" id="PF02181">
    <property type="entry name" value="FH2"/>
    <property type="match status" value="1"/>
</dbReference>
<feature type="compositionally biased region" description="Basic and acidic residues" evidence="1">
    <location>
        <begin position="751"/>
        <end position="764"/>
    </location>
</feature>
<dbReference type="Gene3D" id="2.30.29.30">
    <property type="entry name" value="Pleckstrin-homology domain (PH domain)/Phosphotyrosine-binding domain (PTB)"/>
    <property type="match status" value="2"/>
</dbReference>
<dbReference type="InterPro" id="IPR042201">
    <property type="entry name" value="FH2_Formin_sf"/>
</dbReference>
<name>A0AAU9W169_9CNID</name>
<feature type="region of interest" description="Disordered" evidence="1">
    <location>
        <begin position="685"/>
        <end position="712"/>
    </location>
</feature>
<feature type="region of interest" description="Disordered" evidence="1">
    <location>
        <begin position="435"/>
        <end position="602"/>
    </location>
</feature>
<dbReference type="SUPFAM" id="SSF101447">
    <property type="entry name" value="Formin homology 2 domain (FH2 domain)"/>
    <property type="match status" value="1"/>
</dbReference>
<dbReference type="InterPro" id="IPR051425">
    <property type="entry name" value="Formin_Homology"/>
</dbReference>
<feature type="domain" description="PH" evidence="2">
    <location>
        <begin position="1278"/>
        <end position="1374"/>
    </location>
</feature>
<protein>
    <submittedName>
        <fullName evidence="4">Uncharacterized protein</fullName>
    </submittedName>
</protein>
<proteinExistence type="predicted"/>
<dbReference type="InterPro" id="IPR001849">
    <property type="entry name" value="PH_domain"/>
</dbReference>
<feature type="domain" description="FH2" evidence="3">
    <location>
        <begin position="799"/>
        <end position="1192"/>
    </location>
</feature>
<organism evidence="4 5">
    <name type="scientific">Pocillopora meandrina</name>
    <dbReference type="NCBI Taxonomy" id="46732"/>
    <lineage>
        <taxon>Eukaryota</taxon>
        <taxon>Metazoa</taxon>
        <taxon>Cnidaria</taxon>
        <taxon>Anthozoa</taxon>
        <taxon>Hexacorallia</taxon>
        <taxon>Scleractinia</taxon>
        <taxon>Astrocoeniina</taxon>
        <taxon>Pocilloporidae</taxon>
        <taxon>Pocillopora</taxon>
    </lineage>
</organism>
<accession>A0AAU9W169</accession>
<dbReference type="Proteomes" id="UP001159428">
    <property type="component" value="Unassembled WGS sequence"/>
</dbReference>
<feature type="compositionally biased region" description="Low complexity" evidence="1">
    <location>
        <begin position="1202"/>
        <end position="1218"/>
    </location>
</feature>
<feature type="compositionally biased region" description="Pro residues" evidence="1">
    <location>
        <begin position="773"/>
        <end position="791"/>
    </location>
</feature>
<dbReference type="EMBL" id="CALNXJ010000006">
    <property type="protein sequence ID" value="CAH3041137.1"/>
    <property type="molecule type" value="Genomic_DNA"/>
</dbReference>
<evidence type="ECO:0000259" key="3">
    <source>
        <dbReference type="PROSITE" id="PS51444"/>
    </source>
</evidence>
<dbReference type="Pfam" id="PF00169">
    <property type="entry name" value="PH"/>
    <property type="match status" value="1"/>
</dbReference>
<feature type="domain" description="PH" evidence="2">
    <location>
        <begin position="240"/>
        <end position="344"/>
    </location>
</feature>
<feature type="compositionally biased region" description="Polar residues" evidence="1">
    <location>
        <begin position="458"/>
        <end position="468"/>
    </location>
</feature>
<gene>
    <name evidence="4" type="ORF">PMEA_00029064</name>
</gene>
<feature type="compositionally biased region" description="Polar residues" evidence="1">
    <location>
        <begin position="685"/>
        <end position="697"/>
    </location>
</feature>
<dbReference type="PROSITE" id="PS51444">
    <property type="entry name" value="FH2"/>
    <property type="match status" value="1"/>
</dbReference>
<sequence length="1377" mass="152610">MSNMKQGEPCAQESSDYAMITDVQPSSTGLNVSGPQHLQAFASPRTSKKRNFLASLSKGTQRKGTIITRPMNQDSMPEEMEEGKEGDAERIRIMNMVKEGIWSVEEAMKEAKTLGVITSPEPTNDDGNGEEKIFNFGVYKYGRDKTGLSRRILQFDFQEKVLCIIQKGNRNKKFAFTDIKGFDSEDGVRFYIYLESDYELDADSIEEKNKICHLLDSIVTQSRGDEPDGEFEAPSLDTTKVIKEGQIEKKGHSAAFMMWPRRWLRIQQGELSYFKLGEESQAALNIVKLGPGLAEVKSVDHNAFIIITSKKEYSFRVLNLNNAGDSAVEKERDSWIEAITTASQISFRQSRAVSSVPDEAAIASSVVEQEKYLKDVVRTLQRELEQLGSVLSVVNAPIQATVQVKKVKDVVRNLDSQVKTGVLSWTMRQVLQSRKDSNKDGVVVLPQRRKDSLKDSSTRAPQFNNTSPPRRKDSDRLPSLPSQPEDGYEKVEPPQRTKKPSPVSPLTGVDQSSHVSGGPPPRPHKPSELSNTLVSDIGPCTPQQIVPPVRPSRSSSSSSSPYETVEIVSRKREGSKGGSVGERTPPRPPKPGSGVIEDDSSSIYMQPPIPVSVISPIDDSDIYDNVHIKNIPLGAKGGLHGVSTLGAKDGVAEACTGETNEPIVLGGSAGERKESVDIGNEIASSGTQETKGDATNITERESTDGNLEIDSGGMGCESLAQAIEERRQVLQEEEAKEGVVLLSKQMLNEKGSDLSHTYDNRPIGDNRPTSGSNPPPPPPPLPPGVPPPPPLLGGGLPGKSCAVQARVKLRPFFWMPVPMQMVSNSMWMQAADRTKSINLDLLEEMFQIEEKEKPIPTAPAKPTVKTLLDPKRAQNLGIFLSGFKLSTKEIDEKLSVFREEDGALPMDQVIALKRFLPSAEEFEMYKNYKEDPSTLVPADQFMKKLCEIKDLEKRLDLLLVIMEFPQQFEDLAPNVNNLLQACSELYNSKNFQLMLEYVLSVGNILNTGSTRGGAYGFRLHSLPKMADIRGNNKKYNLLKFLILQLQQSNPEALNFTDELKTVQKAATCSSKALFAEVEVMKKDLIKIKKHSSELFLKRNQTNPKDVKLHNDVESFVNEYEQKLNDLCDQCKQMKQIYNKVLVSFGESQSSDSEEIFGPISTFMTQFKKALKEQNQGSKRIKGIKLECLSEAIAQLPKSIGDSTSVASMSSFSTTSTTSGHDNIDGNKTSRNGENRDLFLERKPSNKDTNTSPHAPLPVIHKQLSIKLPPKPQGRANPKPTRSGFLGKLSGGKHLTPKWDNRYFELTDTGYLNYYKKADGGKPINSIYLRGCPLEIDPNDPLIVLIKTDDRDWSLRAATAEEACAWKEAMSFYTDKRN</sequence>